<dbReference type="SUPFAM" id="SSF46955">
    <property type="entry name" value="Putative DNA-binding domain"/>
    <property type="match status" value="1"/>
</dbReference>
<dbReference type="Proteomes" id="UP000305417">
    <property type="component" value="Unassembled WGS sequence"/>
</dbReference>
<dbReference type="InterPro" id="IPR009061">
    <property type="entry name" value="DNA-bd_dom_put_sf"/>
</dbReference>
<dbReference type="RefSeq" id="WP_024774479.1">
    <property type="nucleotide sequence ID" value="NZ_CP043857.1"/>
</dbReference>
<organism evidence="1 4">
    <name type="scientific">Aliarcobacter cibarius</name>
    <dbReference type="NCBI Taxonomy" id="255507"/>
    <lineage>
        <taxon>Bacteria</taxon>
        <taxon>Pseudomonadati</taxon>
        <taxon>Campylobacterota</taxon>
        <taxon>Epsilonproteobacteria</taxon>
        <taxon>Campylobacterales</taxon>
        <taxon>Arcobacteraceae</taxon>
        <taxon>Aliarcobacter</taxon>
    </lineage>
</organism>
<evidence type="ECO:0000313" key="1">
    <source>
        <dbReference type="EMBL" id="QKJ28047.1"/>
    </source>
</evidence>
<dbReference type="Proteomes" id="UP000509513">
    <property type="component" value="Chromosome"/>
</dbReference>
<protein>
    <submittedName>
        <fullName evidence="1">DNA-binding protein (HTH domain)</fullName>
    </submittedName>
    <submittedName>
        <fullName evidence="2">Helix-turn-helix domain-containing protein</fullName>
    </submittedName>
</protein>
<evidence type="ECO:0000313" key="2">
    <source>
        <dbReference type="EMBL" id="TLT01336.1"/>
    </source>
</evidence>
<dbReference type="EMBL" id="VBUC01000003">
    <property type="protein sequence ID" value="TLT01336.1"/>
    <property type="molecule type" value="Genomic_DNA"/>
</dbReference>
<reference evidence="1 4" key="2">
    <citation type="submission" date="2020-05" db="EMBL/GenBank/DDBJ databases">
        <title>Complete genome sequencing of Campylobacter and Arcobacter type strains.</title>
        <authorList>
            <person name="Miller W.G."/>
            <person name="Yee E."/>
        </authorList>
    </citation>
    <scope>NUCLEOTIDE SEQUENCE [LARGE SCALE GENOMIC DNA]</scope>
    <source>
        <strain evidence="1 4">LMG 21996</strain>
    </source>
</reference>
<dbReference type="EMBL" id="CP054051">
    <property type="protein sequence ID" value="QKJ28047.1"/>
    <property type="molecule type" value="Genomic_DNA"/>
</dbReference>
<sequence length="81" mass="9340">MNANIDEEIDKFLEEINKMGFKDKMNLNSSETARIIGVSPSSIENWRKCGLGITYIEVVGRIVYPKRYIAEFLALRQVKIM</sequence>
<reference evidence="2 3" key="1">
    <citation type="submission" date="2019-05" db="EMBL/GenBank/DDBJ databases">
        <title>Arcobacter cibarius and Arcobacter thereius providing challenges in identification an antibiotic susceptibility and Quinolone resistance.</title>
        <authorList>
            <person name="Busch A."/>
            <person name="Hanel I."/>
            <person name="Hotzel H."/>
            <person name="Tomaso H."/>
        </authorList>
    </citation>
    <scope>NUCLEOTIDE SEQUENCE [LARGE SCALE GENOMIC DNA]</scope>
    <source>
        <strain evidence="2 3">16CS0831-2</strain>
    </source>
</reference>
<keyword evidence="3" id="KW-1185">Reference proteome</keyword>
<evidence type="ECO:0000313" key="4">
    <source>
        <dbReference type="Proteomes" id="UP000509513"/>
    </source>
</evidence>
<proteinExistence type="predicted"/>
<dbReference type="KEGG" id="acib:ACBT_2164"/>
<evidence type="ECO:0000313" key="3">
    <source>
        <dbReference type="Proteomes" id="UP000305417"/>
    </source>
</evidence>
<accession>A0A5J6RJ77</accession>
<name>A0A5J6RJ77_9BACT</name>
<gene>
    <name evidence="1" type="ORF">ACBT_2164</name>
    <name evidence="2" type="ORF">FE247_02310</name>
</gene>
<dbReference type="AlphaFoldDB" id="A0A5J6RJ77"/>
<keyword evidence="1" id="KW-0238">DNA-binding</keyword>
<dbReference type="STRING" id="1442598.GCA_000522465_00295"/>
<dbReference type="GO" id="GO:0003677">
    <property type="term" value="F:DNA binding"/>
    <property type="evidence" value="ECO:0007669"/>
    <property type="project" value="UniProtKB-KW"/>
</dbReference>